<accession>A0A2Z6BEI9</accession>
<protein>
    <submittedName>
        <fullName evidence="5">DNA-binding helix-turn-helix protein</fullName>
    </submittedName>
</protein>
<dbReference type="InterPro" id="IPR036286">
    <property type="entry name" value="LexA/Signal_pep-like_sf"/>
</dbReference>
<dbReference type="GeneID" id="55632472"/>
<dbReference type="PROSITE" id="PS50943">
    <property type="entry name" value="HTH_CROC1"/>
    <property type="match status" value="1"/>
</dbReference>
<dbReference type="InterPro" id="IPR013557">
    <property type="entry name" value="AntA/B_antirep"/>
</dbReference>
<name>A0A2Z6BEI9_9CAUD</name>
<dbReference type="InterPro" id="IPR010982">
    <property type="entry name" value="Lambda_DNA-bd_dom_sf"/>
</dbReference>
<keyword evidence="6" id="KW-1185">Reference proteome</keyword>
<sequence length="294" mass="32844">MPNKSANILGPVIKELRKQKKMTQADLSRITGIAQNTISNHENQNRALDENSIIKYAKALGVTPQALYDAAIVKKSIDTKSMVIDVRQTAIDEINDVVKELVTPRVQKVASYAEQQLDEQQNPDNVVSLDEARVERNLNEPTFDVEIDGIVAAGYGAFNDDRNEPMDTVKIPDSAIPLHGDSMSPYYEDGEFVFAQKTQDVTNGTIAVSGRELHDFLGVGKDFSNWFKDMASYGFEEGKDFSPFSAKTPNGGRPRIEYVMTLDMAKEVAMIQRTDRGKQARQYFSTDATYKVLF</sequence>
<dbReference type="InterPro" id="IPR001387">
    <property type="entry name" value="Cro/C1-type_HTH"/>
</dbReference>
<dbReference type="Gene3D" id="1.10.260.40">
    <property type="entry name" value="lambda repressor-like DNA-binding domains"/>
    <property type="match status" value="1"/>
</dbReference>
<keyword evidence="1" id="KW-0805">Transcription regulation</keyword>
<dbReference type="RefSeq" id="YP_009829536.1">
    <property type="nucleotide sequence ID" value="NC_048625.1"/>
</dbReference>
<evidence type="ECO:0000259" key="4">
    <source>
        <dbReference type="PROSITE" id="PS50943"/>
    </source>
</evidence>
<dbReference type="GO" id="GO:0003677">
    <property type="term" value="F:DNA binding"/>
    <property type="evidence" value="ECO:0007669"/>
    <property type="project" value="UniProtKB-KW"/>
</dbReference>
<evidence type="ECO:0000313" key="6">
    <source>
        <dbReference type="Proteomes" id="UP000248579"/>
    </source>
</evidence>
<dbReference type="CDD" id="cd00093">
    <property type="entry name" value="HTH_XRE"/>
    <property type="match status" value="1"/>
</dbReference>
<dbReference type="SMART" id="SM00530">
    <property type="entry name" value="HTH_XRE"/>
    <property type="match status" value="1"/>
</dbReference>
<dbReference type="EMBL" id="AP018361">
    <property type="protein sequence ID" value="BBD20145.1"/>
    <property type="molecule type" value="Genomic_DNA"/>
</dbReference>
<dbReference type="KEGG" id="vg:55632472"/>
<proteinExistence type="predicted"/>
<dbReference type="Pfam" id="PF01381">
    <property type="entry name" value="HTH_3"/>
    <property type="match status" value="1"/>
</dbReference>
<evidence type="ECO:0000256" key="1">
    <source>
        <dbReference type="ARBA" id="ARBA00023015"/>
    </source>
</evidence>
<feature type="domain" description="HTH cro/C1-type" evidence="4">
    <location>
        <begin position="13"/>
        <end position="67"/>
    </location>
</feature>
<dbReference type="SUPFAM" id="SSF51306">
    <property type="entry name" value="LexA/Signal peptidase"/>
    <property type="match status" value="1"/>
</dbReference>
<evidence type="ECO:0000256" key="3">
    <source>
        <dbReference type="ARBA" id="ARBA00023163"/>
    </source>
</evidence>
<dbReference type="Proteomes" id="UP000248579">
    <property type="component" value="Segment"/>
</dbReference>
<organism evidence="5 6">
    <name type="scientific">Lactobacillus phage T25</name>
    <dbReference type="NCBI Taxonomy" id="2036055"/>
    <lineage>
        <taxon>Viruses</taxon>
        <taxon>Duplodnaviria</taxon>
        <taxon>Heunggongvirae</taxon>
        <taxon>Uroviricota</taxon>
        <taxon>Caudoviricetes</taxon>
        <taxon>Sukhumvitvirus</taxon>
        <taxon>Sukhumvitvirus T25</taxon>
    </lineage>
</organism>
<evidence type="ECO:0000256" key="2">
    <source>
        <dbReference type="ARBA" id="ARBA00023125"/>
    </source>
</evidence>
<reference evidence="5 6" key="1">
    <citation type="submission" date="2017-09" db="EMBL/GenBank/DDBJ databases">
        <title>Genome analysis of the Dairy Lactobacillus paracasei phage T25.</title>
        <authorList>
            <person name="Sunthornthummas S."/>
        </authorList>
    </citation>
    <scope>NUCLEOTIDE SEQUENCE [LARGE SCALE GENOMIC DNA]</scope>
</reference>
<dbReference type="PANTHER" id="PTHR40661">
    <property type="match status" value="1"/>
</dbReference>
<dbReference type="Pfam" id="PF08346">
    <property type="entry name" value="AntA"/>
    <property type="match status" value="1"/>
</dbReference>
<dbReference type="SUPFAM" id="SSF47413">
    <property type="entry name" value="lambda repressor-like DNA-binding domains"/>
    <property type="match status" value="1"/>
</dbReference>
<dbReference type="Gene3D" id="2.10.109.10">
    <property type="entry name" value="Umud Fragment, subunit A"/>
    <property type="match status" value="1"/>
</dbReference>
<dbReference type="PANTHER" id="PTHR40661:SF1">
    <property type="entry name" value="HTH CRO_C1-TYPE DOMAIN-CONTAINING PROTEIN"/>
    <property type="match status" value="1"/>
</dbReference>
<evidence type="ECO:0000313" key="5">
    <source>
        <dbReference type="EMBL" id="BBD20145.1"/>
    </source>
</evidence>
<keyword evidence="2 5" id="KW-0238">DNA-binding</keyword>
<keyword evidence="3" id="KW-0804">Transcription</keyword>